<comment type="domain">
    <text evidence="6">Has three domains with a flexible linker between the domains II and III and assumes an 'L' shape. Domain III is highly mobile and contacts RuvB.</text>
</comment>
<comment type="function">
    <text evidence="6">The RuvA-RuvB-RuvC complex processes Holliday junction (HJ) DNA during genetic recombination and DNA repair, while the RuvA-RuvB complex plays an important role in the rescue of blocked DNA replication forks via replication fork reversal (RFR). RuvA specifically binds to HJ cruciform DNA, conferring on it an open structure. The RuvB hexamer acts as an ATP-dependent pump, pulling dsDNA into and through the RuvAB complex. HJ branch migration allows RuvC to scan DNA until it finds its consensus sequence, where it cleaves and resolves the cruciform DNA.</text>
</comment>
<dbReference type="Pfam" id="PF14520">
    <property type="entry name" value="HHH_5"/>
    <property type="match status" value="1"/>
</dbReference>
<proteinExistence type="inferred from homology"/>
<feature type="domain" description="Helix-hairpin-helix DNA-binding motif class 1" evidence="7">
    <location>
        <begin position="72"/>
        <end position="91"/>
    </location>
</feature>
<dbReference type="RefSeq" id="WP_188882046.1">
    <property type="nucleotide sequence ID" value="NZ_BMOY01000019.1"/>
</dbReference>
<dbReference type="NCBIfam" id="TIGR00084">
    <property type="entry name" value="ruvA"/>
    <property type="match status" value="1"/>
</dbReference>
<evidence type="ECO:0000259" key="7">
    <source>
        <dbReference type="SMART" id="SM00278"/>
    </source>
</evidence>
<dbReference type="InterPro" id="IPR036267">
    <property type="entry name" value="RuvA_C_sf"/>
</dbReference>
<dbReference type="GO" id="GO:0009378">
    <property type="term" value="F:four-way junction helicase activity"/>
    <property type="evidence" value="ECO:0007669"/>
    <property type="project" value="InterPro"/>
</dbReference>
<evidence type="ECO:0000256" key="1">
    <source>
        <dbReference type="ARBA" id="ARBA00022490"/>
    </source>
</evidence>
<dbReference type="CDD" id="cd14332">
    <property type="entry name" value="UBA_RuvA_C"/>
    <property type="match status" value="1"/>
</dbReference>
<keyword evidence="8" id="KW-0378">Hydrolase</keyword>
<dbReference type="SUPFAM" id="SSF50249">
    <property type="entry name" value="Nucleic acid-binding proteins"/>
    <property type="match status" value="1"/>
</dbReference>
<dbReference type="GO" id="GO:0009379">
    <property type="term" value="C:Holliday junction helicase complex"/>
    <property type="evidence" value="ECO:0007669"/>
    <property type="project" value="InterPro"/>
</dbReference>
<evidence type="ECO:0000256" key="3">
    <source>
        <dbReference type="ARBA" id="ARBA00023125"/>
    </source>
</evidence>
<reference evidence="8" key="2">
    <citation type="submission" date="2020-09" db="EMBL/GenBank/DDBJ databases">
        <authorList>
            <person name="Sun Q."/>
            <person name="Ohkuma M."/>
        </authorList>
    </citation>
    <scope>NUCLEOTIDE SEQUENCE</scope>
    <source>
        <strain evidence="8">JCM 18487</strain>
    </source>
</reference>
<comment type="subcellular location">
    <subcellularLocation>
        <location evidence="6">Cytoplasm</location>
    </subcellularLocation>
</comment>
<feature type="domain" description="Helix-hairpin-helix DNA-binding motif class 1" evidence="7">
    <location>
        <begin position="107"/>
        <end position="126"/>
    </location>
</feature>
<dbReference type="GO" id="GO:0000400">
    <property type="term" value="F:four-way junction DNA binding"/>
    <property type="evidence" value="ECO:0007669"/>
    <property type="project" value="UniProtKB-UniRule"/>
</dbReference>
<keyword evidence="1 6" id="KW-0963">Cytoplasm</keyword>
<dbReference type="InterPro" id="IPR000085">
    <property type="entry name" value="RuvA"/>
</dbReference>
<keyword evidence="5 6" id="KW-0234">DNA repair</keyword>
<dbReference type="InterPro" id="IPR011114">
    <property type="entry name" value="RuvA_C"/>
</dbReference>
<comment type="caution">
    <text evidence="6">Lacks conserved residue(s) required for the propagation of feature annotation.</text>
</comment>
<dbReference type="InterPro" id="IPR010994">
    <property type="entry name" value="RuvA_2-like"/>
</dbReference>
<keyword evidence="9" id="KW-1185">Reference proteome</keyword>
<gene>
    <name evidence="6 8" type="primary">ruvA</name>
    <name evidence="8" type="ORF">GCM10010885_14180</name>
</gene>
<dbReference type="SUPFAM" id="SSF47781">
    <property type="entry name" value="RuvA domain 2-like"/>
    <property type="match status" value="1"/>
</dbReference>
<evidence type="ECO:0000256" key="5">
    <source>
        <dbReference type="ARBA" id="ARBA00023204"/>
    </source>
</evidence>
<evidence type="ECO:0000256" key="6">
    <source>
        <dbReference type="HAMAP-Rule" id="MF_00031"/>
    </source>
</evidence>
<evidence type="ECO:0000313" key="9">
    <source>
        <dbReference type="Proteomes" id="UP000637695"/>
    </source>
</evidence>
<dbReference type="GO" id="GO:0006310">
    <property type="term" value="P:DNA recombination"/>
    <property type="evidence" value="ECO:0007669"/>
    <property type="project" value="UniProtKB-UniRule"/>
</dbReference>
<dbReference type="GO" id="GO:0005524">
    <property type="term" value="F:ATP binding"/>
    <property type="evidence" value="ECO:0007669"/>
    <property type="project" value="InterPro"/>
</dbReference>
<sequence length="213" mass="23316">MIAFLRGRVFTVAESWLELDVAGIGFRVWVPERVARQVTPGSELFLYIYHHMRADGQELFGFADEADRAWFERLLRISGIGPKLALQVVSAADRGAFAAAVSQGDASFLAGLPGIGKKTAARLLLELRDWAEAEAGRTGWCAPARAPAGGVPAAAMDDQALLRDVVEALTALGYHEKQAWETARGVLQEHRGLCLEDALRMCLQALDRAQMRR</sequence>
<organism evidence="8 9">
    <name type="scientific">Alicyclobacillus cellulosilyticus</name>
    <dbReference type="NCBI Taxonomy" id="1003997"/>
    <lineage>
        <taxon>Bacteria</taxon>
        <taxon>Bacillati</taxon>
        <taxon>Bacillota</taxon>
        <taxon>Bacilli</taxon>
        <taxon>Bacillales</taxon>
        <taxon>Alicyclobacillaceae</taxon>
        <taxon>Alicyclobacillus</taxon>
    </lineage>
</organism>
<dbReference type="Proteomes" id="UP000637695">
    <property type="component" value="Unassembled WGS sequence"/>
</dbReference>
<dbReference type="AlphaFoldDB" id="A0A917KA88"/>
<dbReference type="Gene3D" id="1.10.150.20">
    <property type="entry name" value="5' to 3' exonuclease, C-terminal subdomain"/>
    <property type="match status" value="1"/>
</dbReference>
<dbReference type="SMART" id="SM00278">
    <property type="entry name" value="HhH1"/>
    <property type="match status" value="2"/>
</dbReference>
<name>A0A917KA88_9BACL</name>
<comment type="similarity">
    <text evidence="6">Belongs to the RuvA family.</text>
</comment>
<keyword evidence="8" id="KW-0547">Nucleotide-binding</keyword>
<dbReference type="Pfam" id="PF01330">
    <property type="entry name" value="RuvA_N"/>
    <property type="match status" value="1"/>
</dbReference>
<keyword evidence="8" id="KW-0347">Helicase</keyword>
<dbReference type="GO" id="GO:0005737">
    <property type="term" value="C:cytoplasm"/>
    <property type="evidence" value="ECO:0007669"/>
    <property type="project" value="UniProtKB-SubCell"/>
</dbReference>
<dbReference type="EMBL" id="BMOY01000019">
    <property type="protein sequence ID" value="GGJ06178.1"/>
    <property type="molecule type" value="Genomic_DNA"/>
</dbReference>
<reference evidence="8" key="1">
    <citation type="journal article" date="2014" name="Int. J. Syst. Evol. Microbiol.">
        <title>Complete genome sequence of Corynebacterium casei LMG S-19264T (=DSM 44701T), isolated from a smear-ripened cheese.</title>
        <authorList>
            <consortium name="US DOE Joint Genome Institute (JGI-PGF)"/>
            <person name="Walter F."/>
            <person name="Albersmeier A."/>
            <person name="Kalinowski J."/>
            <person name="Ruckert C."/>
        </authorList>
    </citation>
    <scope>NUCLEOTIDE SEQUENCE</scope>
    <source>
        <strain evidence="8">JCM 18487</strain>
    </source>
</reference>
<keyword evidence="4 6" id="KW-0233">DNA recombination</keyword>
<evidence type="ECO:0000313" key="8">
    <source>
        <dbReference type="EMBL" id="GGJ06178.1"/>
    </source>
</evidence>
<comment type="subunit">
    <text evidence="6">Homotetramer. Forms an RuvA(8)-RuvB(12)-Holliday junction (HJ) complex. HJ DNA is sandwiched between 2 RuvA tetramers; dsDNA enters through RuvA and exits via RuvB. An RuvB hexamer assembles on each DNA strand where it exits the tetramer. Each RuvB hexamer is contacted by two RuvA subunits (via domain III) on 2 adjacent RuvB subunits; this complex drives branch migration. In the full resolvosome a probable DNA-RuvA(4)-RuvB(12)-RuvC(2) complex forms which resolves the HJ.</text>
</comment>
<dbReference type="SUPFAM" id="SSF46929">
    <property type="entry name" value="DNA helicase RuvA subunit, C-terminal domain"/>
    <property type="match status" value="1"/>
</dbReference>
<dbReference type="InterPro" id="IPR003583">
    <property type="entry name" value="Hlx-hairpin-Hlx_DNA-bd_motif"/>
</dbReference>
<keyword evidence="8" id="KW-0067">ATP-binding</keyword>
<protein>
    <recommendedName>
        <fullName evidence="6">Holliday junction branch migration complex subunit RuvA</fullName>
    </recommendedName>
</protein>
<comment type="caution">
    <text evidence="8">The sequence shown here is derived from an EMBL/GenBank/DDBJ whole genome shotgun (WGS) entry which is preliminary data.</text>
</comment>
<evidence type="ECO:0000256" key="2">
    <source>
        <dbReference type="ARBA" id="ARBA00022763"/>
    </source>
</evidence>
<dbReference type="InterPro" id="IPR012340">
    <property type="entry name" value="NA-bd_OB-fold"/>
</dbReference>
<dbReference type="GO" id="GO:0006281">
    <property type="term" value="P:DNA repair"/>
    <property type="evidence" value="ECO:0007669"/>
    <property type="project" value="UniProtKB-UniRule"/>
</dbReference>
<accession>A0A917KA88</accession>
<evidence type="ECO:0000256" key="4">
    <source>
        <dbReference type="ARBA" id="ARBA00023172"/>
    </source>
</evidence>
<dbReference type="GO" id="GO:0048476">
    <property type="term" value="C:Holliday junction resolvase complex"/>
    <property type="evidence" value="ECO:0007669"/>
    <property type="project" value="UniProtKB-UniRule"/>
</dbReference>
<dbReference type="Gene3D" id="2.40.50.140">
    <property type="entry name" value="Nucleic acid-binding proteins"/>
    <property type="match status" value="1"/>
</dbReference>
<dbReference type="InterPro" id="IPR013849">
    <property type="entry name" value="DNA_helicase_Holl-junc_RuvA_I"/>
</dbReference>
<feature type="region of interest" description="Domain III" evidence="6">
    <location>
        <begin position="156"/>
        <end position="213"/>
    </location>
</feature>
<dbReference type="Gene3D" id="1.10.8.10">
    <property type="entry name" value="DNA helicase RuvA subunit, C-terminal domain"/>
    <property type="match status" value="1"/>
</dbReference>
<dbReference type="HAMAP" id="MF_00031">
    <property type="entry name" value="DNA_HJ_migration_RuvA"/>
    <property type="match status" value="1"/>
</dbReference>
<keyword evidence="3 6" id="KW-0238">DNA-binding</keyword>
<keyword evidence="2 6" id="KW-0227">DNA damage</keyword>
<dbReference type="Pfam" id="PF07499">
    <property type="entry name" value="RuvA_C"/>
    <property type="match status" value="1"/>
</dbReference>